<name>A0ABS8WCG2_9GAMM</name>
<sequence length="141" mass="16307">MSEKVKFNIALVVIIFIFFKVFYSFWTAADFLVELERFNVETPYKLSLSEDWKGELEDGKLGDFYACLLNYRGPSVKRRNSGESRIYYMYLPSGFRLTLYTYGGEVNLFFLYKFNSDGSKEEQSGGVTVNCPLSLLTKDVN</sequence>
<keyword evidence="1" id="KW-0812">Transmembrane</keyword>
<accession>A0ABS8WCG2</accession>
<gene>
    <name evidence="2" type="ORF">K6Y31_18295</name>
</gene>
<evidence type="ECO:0000256" key="1">
    <source>
        <dbReference type="SAM" id="Phobius"/>
    </source>
</evidence>
<protein>
    <submittedName>
        <fullName evidence="2">Uncharacterized protein</fullName>
    </submittedName>
</protein>
<keyword evidence="3" id="KW-1185">Reference proteome</keyword>
<dbReference type="Proteomes" id="UP001201273">
    <property type="component" value="Unassembled WGS sequence"/>
</dbReference>
<dbReference type="RefSeq" id="WP_233054400.1">
    <property type="nucleotide sequence ID" value="NZ_JAIMJA010000023.1"/>
</dbReference>
<proteinExistence type="predicted"/>
<reference evidence="2 3" key="1">
    <citation type="journal article" date="2022" name="Environ. Microbiol. Rep.">
        <title>Eco-phylogenetic analyses reveal divergent evolution of vitamin B12 metabolism in the marine bacterial family 'Psychromonadaceae'.</title>
        <authorList>
            <person name="Jin X."/>
            <person name="Yang Y."/>
            <person name="Cao H."/>
            <person name="Gao B."/>
            <person name="Zhao Z."/>
        </authorList>
    </citation>
    <scope>NUCLEOTIDE SEQUENCE [LARGE SCALE GENOMIC DNA]</scope>
    <source>
        <strain evidence="2 3">MKS20</strain>
    </source>
</reference>
<comment type="caution">
    <text evidence="2">The sequence shown here is derived from an EMBL/GenBank/DDBJ whole genome shotgun (WGS) entry which is preliminary data.</text>
</comment>
<feature type="transmembrane region" description="Helical" evidence="1">
    <location>
        <begin position="7"/>
        <end position="26"/>
    </location>
</feature>
<keyword evidence="1" id="KW-1133">Transmembrane helix</keyword>
<evidence type="ECO:0000313" key="3">
    <source>
        <dbReference type="Proteomes" id="UP001201273"/>
    </source>
</evidence>
<evidence type="ECO:0000313" key="2">
    <source>
        <dbReference type="EMBL" id="MCE2596737.1"/>
    </source>
</evidence>
<organism evidence="2 3">
    <name type="scientific">Motilimonas cestriensis</name>
    <dbReference type="NCBI Taxonomy" id="2742685"/>
    <lineage>
        <taxon>Bacteria</taxon>
        <taxon>Pseudomonadati</taxon>
        <taxon>Pseudomonadota</taxon>
        <taxon>Gammaproteobacteria</taxon>
        <taxon>Alteromonadales</taxon>
        <taxon>Alteromonadales genera incertae sedis</taxon>
        <taxon>Motilimonas</taxon>
    </lineage>
</organism>
<dbReference type="EMBL" id="JAIMJA010000023">
    <property type="protein sequence ID" value="MCE2596737.1"/>
    <property type="molecule type" value="Genomic_DNA"/>
</dbReference>
<keyword evidence="1" id="KW-0472">Membrane</keyword>